<comment type="caution">
    <text evidence="2">The sequence shown here is derived from an EMBL/GenBank/DDBJ whole genome shotgun (WGS) entry which is preliminary data.</text>
</comment>
<name>A0ABR0EQ57_ZASCE</name>
<evidence type="ECO:0008006" key="4">
    <source>
        <dbReference type="Google" id="ProtNLM"/>
    </source>
</evidence>
<dbReference type="Proteomes" id="UP001305779">
    <property type="component" value="Unassembled WGS sequence"/>
</dbReference>
<proteinExistence type="predicted"/>
<accession>A0ABR0EQ57</accession>
<evidence type="ECO:0000313" key="3">
    <source>
        <dbReference type="Proteomes" id="UP001305779"/>
    </source>
</evidence>
<reference evidence="2 3" key="1">
    <citation type="journal article" date="2023" name="G3 (Bethesda)">
        <title>A chromosome-level genome assembly of Zasmidium syzygii isolated from banana leaves.</title>
        <authorList>
            <person name="van Westerhoven A.C."/>
            <person name="Mehrabi R."/>
            <person name="Talebi R."/>
            <person name="Steentjes M.B.F."/>
            <person name="Corcolon B."/>
            <person name="Chong P.A."/>
            <person name="Kema G.H.J."/>
            <person name="Seidl M.F."/>
        </authorList>
    </citation>
    <scope>NUCLEOTIDE SEQUENCE [LARGE SCALE GENOMIC DNA]</scope>
    <source>
        <strain evidence="2 3">P124</strain>
    </source>
</reference>
<protein>
    <recommendedName>
        <fullName evidence="4">DUF4440 domain-containing protein</fullName>
    </recommendedName>
</protein>
<feature type="region of interest" description="Disordered" evidence="1">
    <location>
        <begin position="1"/>
        <end position="20"/>
    </location>
</feature>
<evidence type="ECO:0000313" key="2">
    <source>
        <dbReference type="EMBL" id="KAK4503709.1"/>
    </source>
</evidence>
<organism evidence="2 3">
    <name type="scientific">Zasmidium cellare</name>
    <name type="common">Wine cellar mold</name>
    <name type="synonym">Racodium cellare</name>
    <dbReference type="NCBI Taxonomy" id="395010"/>
    <lineage>
        <taxon>Eukaryota</taxon>
        <taxon>Fungi</taxon>
        <taxon>Dikarya</taxon>
        <taxon>Ascomycota</taxon>
        <taxon>Pezizomycotina</taxon>
        <taxon>Dothideomycetes</taxon>
        <taxon>Dothideomycetidae</taxon>
        <taxon>Mycosphaerellales</taxon>
        <taxon>Mycosphaerellaceae</taxon>
        <taxon>Zasmidium</taxon>
    </lineage>
</organism>
<gene>
    <name evidence="2" type="ORF">PRZ48_004624</name>
</gene>
<sequence length="134" mass="15439">MTAKMFFGPERPPAKQRRADREAKIRAELEWVHEMSVDMMNQNRFDLQDDLWQHYDEKVHVAFDLPHIAQQIKFFGRTELLETQKDYVSSLPGAQLGLNGVAMEYMDFHLIKGKWLVTAVSGVQGVDLLCCNGI</sequence>
<evidence type="ECO:0000256" key="1">
    <source>
        <dbReference type="SAM" id="MobiDB-lite"/>
    </source>
</evidence>
<keyword evidence="3" id="KW-1185">Reference proteome</keyword>
<dbReference type="EMBL" id="JAXOVC010000003">
    <property type="protein sequence ID" value="KAK4503709.1"/>
    <property type="molecule type" value="Genomic_DNA"/>
</dbReference>